<proteinExistence type="predicted"/>
<feature type="transmembrane region" description="Helical" evidence="1">
    <location>
        <begin position="12"/>
        <end position="32"/>
    </location>
</feature>
<dbReference type="HOGENOM" id="CLU_838920_0_0_10"/>
<dbReference type="RefSeq" id="WP_008507529.1">
    <property type="nucleotide sequence ID" value="NZ_CM001403.1"/>
</dbReference>
<dbReference type="AlphaFoldDB" id="H1YEF2"/>
<feature type="transmembrane region" description="Helical" evidence="1">
    <location>
        <begin position="203"/>
        <end position="225"/>
    </location>
</feature>
<feature type="transmembrane region" description="Helical" evidence="1">
    <location>
        <begin position="52"/>
        <end position="73"/>
    </location>
</feature>
<name>H1YEF2_9SPHI</name>
<keyword evidence="1" id="KW-0472">Membrane</keyword>
<keyword evidence="3" id="KW-1185">Reference proteome</keyword>
<protein>
    <submittedName>
        <fullName evidence="2">Uncharacterized protein</fullName>
    </submittedName>
</protein>
<evidence type="ECO:0000313" key="3">
    <source>
        <dbReference type="Proteomes" id="UP000002774"/>
    </source>
</evidence>
<dbReference type="eggNOG" id="ENOG5032UXH">
    <property type="taxonomic scope" value="Bacteria"/>
</dbReference>
<accession>H1YEF2</accession>
<organism evidence="2 3">
    <name type="scientific">Mucilaginibacter paludis DSM 18603</name>
    <dbReference type="NCBI Taxonomy" id="714943"/>
    <lineage>
        <taxon>Bacteria</taxon>
        <taxon>Pseudomonadati</taxon>
        <taxon>Bacteroidota</taxon>
        <taxon>Sphingobacteriia</taxon>
        <taxon>Sphingobacteriales</taxon>
        <taxon>Sphingobacteriaceae</taxon>
        <taxon>Mucilaginibacter</taxon>
    </lineage>
</organism>
<dbReference type="OrthoDB" id="820979at2"/>
<feature type="transmembrane region" description="Helical" evidence="1">
    <location>
        <begin position="178"/>
        <end position="197"/>
    </location>
</feature>
<keyword evidence="1" id="KW-0812">Transmembrane</keyword>
<reference evidence="2" key="1">
    <citation type="submission" date="2011-09" db="EMBL/GenBank/DDBJ databases">
        <title>The permanent draft genome of Mucilaginibacter paludis DSM 18603.</title>
        <authorList>
            <consortium name="US DOE Joint Genome Institute (JGI-PGF)"/>
            <person name="Lucas S."/>
            <person name="Han J."/>
            <person name="Lapidus A."/>
            <person name="Bruce D."/>
            <person name="Goodwin L."/>
            <person name="Pitluck S."/>
            <person name="Peters L."/>
            <person name="Kyrpides N."/>
            <person name="Mavromatis K."/>
            <person name="Ivanova N."/>
            <person name="Mikhailova N."/>
            <person name="Held B."/>
            <person name="Detter J.C."/>
            <person name="Tapia R."/>
            <person name="Han C."/>
            <person name="Land M."/>
            <person name="Hauser L."/>
            <person name="Markowitz V."/>
            <person name="Cheng J.-F."/>
            <person name="Hugenholtz P."/>
            <person name="Woyke T."/>
            <person name="Wu D."/>
            <person name="Tindall B."/>
            <person name="Brambilla E."/>
            <person name="Klenk H.-P."/>
            <person name="Eisen J.A."/>
        </authorList>
    </citation>
    <scope>NUCLEOTIDE SEQUENCE [LARGE SCALE GENOMIC DNA]</scope>
    <source>
        <strain evidence="2">DSM 18603</strain>
    </source>
</reference>
<sequence>MPTDIASKRSFVMFYLALFGFCLFYFLMGFAVLEIGLTDHNKHTNQFYGEDFGMLVMFVGIIILTTYTIHAYIKSAPSIRLNNNYIKFGLTTYYWSNLEEISLTGKKPYLFSDQKEGVMLKFKDERTRYFLDEMYANTPEIKQFIRHHIIGEAAEHQQPNEPGVKDEQFVSYKGKAWLNYRSFLLWCFIGLLIYIGINHIGHLGLLILLLGIGLGAFKLGSWYVFYFDLSDNYFVVKNHNMFWVSRIYALSNIQQIVFEQPYKMPGSIRVITKDFKSKLFRAGTIPDRQWIDLKDELEKRNVTVRDEFVYAIVFYEFTFIKEIREIFRNLN</sequence>
<evidence type="ECO:0000313" key="2">
    <source>
        <dbReference type="EMBL" id="EHQ27186.1"/>
    </source>
</evidence>
<keyword evidence="1" id="KW-1133">Transmembrane helix</keyword>
<dbReference type="EMBL" id="CM001403">
    <property type="protein sequence ID" value="EHQ27186.1"/>
    <property type="molecule type" value="Genomic_DNA"/>
</dbReference>
<evidence type="ECO:0000256" key="1">
    <source>
        <dbReference type="SAM" id="Phobius"/>
    </source>
</evidence>
<dbReference type="STRING" id="714943.Mucpa_3082"/>
<dbReference type="Proteomes" id="UP000002774">
    <property type="component" value="Chromosome"/>
</dbReference>
<gene>
    <name evidence="2" type="ORF">Mucpa_3082</name>
</gene>